<dbReference type="eggNOG" id="COG1028">
    <property type="taxonomic scope" value="Bacteria"/>
</dbReference>
<dbReference type="Gene3D" id="3.40.50.720">
    <property type="entry name" value="NAD(P)-binding Rossmann-like Domain"/>
    <property type="match status" value="1"/>
</dbReference>
<dbReference type="InterPro" id="IPR020904">
    <property type="entry name" value="Sc_DH/Rdtase_CS"/>
</dbReference>
<dbReference type="STRING" id="1041522.GCA_002105755_02199"/>
<evidence type="ECO:0000313" key="4">
    <source>
        <dbReference type="Proteomes" id="UP000006455"/>
    </source>
</evidence>
<gene>
    <name evidence="3" type="ORF">MCOL_V204405</name>
</gene>
<dbReference type="PRINTS" id="PR00080">
    <property type="entry name" value="SDRFAMILY"/>
</dbReference>
<proteinExistence type="inferred from homology"/>
<dbReference type="CDD" id="cd05233">
    <property type="entry name" value="SDR_c"/>
    <property type="match status" value="1"/>
</dbReference>
<dbReference type="PROSITE" id="PS00061">
    <property type="entry name" value="ADH_SHORT"/>
    <property type="match status" value="1"/>
</dbReference>
<dbReference type="Proteomes" id="UP000006455">
    <property type="component" value="Unassembled WGS sequence"/>
</dbReference>
<dbReference type="SUPFAM" id="SSF51735">
    <property type="entry name" value="NAD(P)-binding Rossmann-fold domains"/>
    <property type="match status" value="1"/>
</dbReference>
<organism evidence="3 4">
    <name type="scientific">Mycobacterium colombiense CECT 3035</name>
    <dbReference type="NCBI Taxonomy" id="1041522"/>
    <lineage>
        <taxon>Bacteria</taxon>
        <taxon>Bacillati</taxon>
        <taxon>Actinomycetota</taxon>
        <taxon>Actinomycetes</taxon>
        <taxon>Mycobacteriales</taxon>
        <taxon>Mycobacteriaceae</taxon>
        <taxon>Mycobacterium</taxon>
        <taxon>Mycobacterium avium complex (MAC)</taxon>
    </lineage>
</organism>
<sequence length="211" mass="22231">MLGIKADVRDRAALEAAVGRAVTELGRLDIVCANAGIMGPGGPTWEKPGDEWDAVIATNLTGVFNTVAAAVPPMIDAGRGGAIILTSSGAGLRYVPNLVEYNASKAGVVAIGKTLANELAAHRIRVNVIAPGTVYTPMVTENTKMFGRFRPDLSNPTLEDAEPVFTMMMPLGRPWVEPTTISDSVLFLASDEARYITGVVLPVDQGATNRP</sequence>
<dbReference type="AlphaFoldDB" id="J4SHY5"/>
<dbReference type="InterPro" id="IPR036291">
    <property type="entry name" value="NAD(P)-bd_dom_sf"/>
</dbReference>
<keyword evidence="2" id="KW-0560">Oxidoreductase</keyword>
<dbReference type="InterPro" id="IPR002347">
    <property type="entry name" value="SDR_fam"/>
</dbReference>
<dbReference type="PRINTS" id="PR00081">
    <property type="entry name" value="GDHRDH"/>
</dbReference>
<dbReference type="FunFam" id="3.40.50.720:FF:000084">
    <property type="entry name" value="Short-chain dehydrogenase reductase"/>
    <property type="match status" value="1"/>
</dbReference>
<dbReference type="PANTHER" id="PTHR24321">
    <property type="entry name" value="DEHYDROGENASES, SHORT CHAIN"/>
    <property type="match status" value="1"/>
</dbReference>
<evidence type="ECO:0000256" key="2">
    <source>
        <dbReference type="ARBA" id="ARBA00023002"/>
    </source>
</evidence>
<protein>
    <submittedName>
        <fullName evidence="3">Oxidoreductase</fullName>
    </submittedName>
</protein>
<comment type="similarity">
    <text evidence="1">Belongs to the short-chain dehydrogenases/reductases (SDR) family.</text>
</comment>
<comment type="caution">
    <text evidence="3">The sequence shown here is derived from an EMBL/GenBank/DDBJ whole genome shotgun (WGS) entry which is preliminary data.</text>
</comment>
<name>J4SHY5_9MYCO</name>
<dbReference type="PANTHER" id="PTHR24321:SF8">
    <property type="entry name" value="ESTRADIOL 17-BETA-DEHYDROGENASE 8-RELATED"/>
    <property type="match status" value="1"/>
</dbReference>
<evidence type="ECO:0000256" key="1">
    <source>
        <dbReference type="ARBA" id="ARBA00006484"/>
    </source>
</evidence>
<dbReference type="GO" id="GO:0016491">
    <property type="term" value="F:oxidoreductase activity"/>
    <property type="evidence" value="ECO:0007669"/>
    <property type="project" value="UniProtKB-KW"/>
</dbReference>
<dbReference type="Pfam" id="PF13561">
    <property type="entry name" value="adh_short_C2"/>
    <property type="match status" value="1"/>
</dbReference>
<accession>J4SHY5</accession>
<reference evidence="3 4" key="1">
    <citation type="journal article" date="2011" name="J. Bacteriol.">
        <title>Genome sequence of the Mycobacterium colombiense type strain, CECT 3035.</title>
        <authorList>
            <person name="Gonzalez-Perez M."/>
            <person name="Murcia M.I."/>
            <person name="Landsman D."/>
            <person name="Jordan I.K."/>
            <person name="Marino-Ramirez L."/>
        </authorList>
    </citation>
    <scope>NUCLEOTIDE SEQUENCE [LARGE SCALE GENOMIC DNA]</scope>
    <source>
        <strain evidence="3 4">CECT 3035</strain>
    </source>
</reference>
<evidence type="ECO:0000313" key="3">
    <source>
        <dbReference type="EMBL" id="EJO89400.1"/>
    </source>
</evidence>
<dbReference type="EMBL" id="AFVW02000002">
    <property type="protein sequence ID" value="EJO89400.1"/>
    <property type="molecule type" value="Genomic_DNA"/>
</dbReference>